<dbReference type="Proteomes" id="UP000887579">
    <property type="component" value="Unplaced"/>
</dbReference>
<organism evidence="1 2">
    <name type="scientific">Panagrolaimus sp. ES5</name>
    <dbReference type="NCBI Taxonomy" id="591445"/>
    <lineage>
        <taxon>Eukaryota</taxon>
        <taxon>Metazoa</taxon>
        <taxon>Ecdysozoa</taxon>
        <taxon>Nematoda</taxon>
        <taxon>Chromadorea</taxon>
        <taxon>Rhabditida</taxon>
        <taxon>Tylenchina</taxon>
        <taxon>Panagrolaimomorpha</taxon>
        <taxon>Panagrolaimoidea</taxon>
        <taxon>Panagrolaimidae</taxon>
        <taxon>Panagrolaimus</taxon>
    </lineage>
</organism>
<evidence type="ECO:0000313" key="2">
    <source>
        <dbReference type="WBParaSite" id="ES5_v2.g16213.t1"/>
    </source>
</evidence>
<accession>A0AC34FGA1</accession>
<evidence type="ECO:0000313" key="1">
    <source>
        <dbReference type="Proteomes" id="UP000887579"/>
    </source>
</evidence>
<protein>
    <submittedName>
        <fullName evidence="2">Uncharacterized protein</fullName>
    </submittedName>
</protein>
<dbReference type="WBParaSite" id="ES5_v2.g16213.t1">
    <property type="protein sequence ID" value="ES5_v2.g16213.t1"/>
    <property type="gene ID" value="ES5_v2.g16213"/>
</dbReference>
<reference evidence="2" key="1">
    <citation type="submission" date="2022-11" db="UniProtKB">
        <authorList>
            <consortium name="WormBaseParasite"/>
        </authorList>
    </citation>
    <scope>IDENTIFICATION</scope>
</reference>
<sequence>MAIIALATGATFFSVLSANSNPVEVLEFVLNDRGIYTEVQKSTTKNAIAKVVQNNGVSVASKARWLPFAMKYLGKGGLYGSLAMGAYDLFTMYSDDGYDTVTTAKTDYQIAGLEVAFTPSDFYTDPKDGNFVPVTGWQGKYNIAQIGELHPLLKSEVYKHIHDDMQNNIWSQTWDRPVGDVRPLNAEANCFFYANGKYNNVYEMAQPNADILGLDRNGDMRRMRVGTLNCEISYNAYITFTHSIIGTVVGAELKYRKINDAYIRPINGSAIQTAKPTCQETVAGKDVLCAMDKVDKNPQLVPLTLNLDGSITINGWTSNDNFRGVQPRYFTDYNHGNQDLLKDLLNKLLQDANALTGDQGVPINQPITSDEVSSVINNYYYTDYHYGDTNTYIRSDSGKGTFPWAPVQPDDWTPPKPTDPDPKPTDPDPKPTDPDPKPNDGIDLTHPDKKEPELPEIPTIQMIMDPVLNVFPMLKQWSFPNVDGECPKPDFDAFGKVFVVEAHCYIAEQNRSIIGASFMIFYALMSVLIVLRA</sequence>
<proteinExistence type="predicted"/>
<name>A0AC34FGA1_9BILA</name>